<dbReference type="GeneID" id="64217651"/>
<reference evidence="1 2" key="1">
    <citation type="submission" date="2017-03" db="EMBL/GenBank/DDBJ databases">
        <title>Paenibacillus larvae genome sequencing.</title>
        <authorList>
            <person name="Dingman D.W."/>
        </authorList>
    </citation>
    <scope>NUCLEOTIDE SEQUENCE [LARGE SCALE GENOMIC DNA]</scope>
    <source>
        <strain evidence="1 2">SAG 10367</strain>
    </source>
</reference>
<name>A0A1U9YQD3_9BACL</name>
<proteinExistence type="predicted"/>
<protein>
    <submittedName>
        <fullName evidence="1">Uncharacterized protein</fullName>
    </submittedName>
</protein>
<dbReference type="RefSeq" id="WP_077996804.1">
    <property type="nucleotide sequence ID" value="NZ_CP019794.1"/>
</dbReference>
<gene>
    <name evidence="1" type="ORF">B7C51_16220</name>
</gene>
<dbReference type="EMBL" id="CP020557">
    <property type="protein sequence ID" value="ARF69019.1"/>
    <property type="molecule type" value="Genomic_DNA"/>
</dbReference>
<dbReference type="AlphaFoldDB" id="A0A1U9YQD3"/>
<organism evidence="1 2">
    <name type="scientific">Paenibacillus larvae subsp. pulvifaciens</name>
    <dbReference type="NCBI Taxonomy" id="1477"/>
    <lineage>
        <taxon>Bacteria</taxon>
        <taxon>Bacillati</taxon>
        <taxon>Bacillota</taxon>
        <taxon>Bacilli</taxon>
        <taxon>Bacillales</taxon>
        <taxon>Paenibacillaceae</taxon>
        <taxon>Paenibacillus</taxon>
    </lineage>
</organism>
<evidence type="ECO:0000313" key="1">
    <source>
        <dbReference type="EMBL" id="ARF69019.1"/>
    </source>
</evidence>
<evidence type="ECO:0000313" key="2">
    <source>
        <dbReference type="Proteomes" id="UP000192727"/>
    </source>
</evidence>
<sequence>MGTQHTTTKQGHLFTVEILIEEETNGLALETLVHLLNQKGIKDYRILNGMELGKLIELNTQKKQEEEEESAVVQQIQELIRNNSLIRLTVLKARGIKLSLPCRILNFDSSTRNISVYHVDEKKVYLFSLSEIEGMVVS</sequence>
<accession>A0A1U9YQD3</accession>
<dbReference type="Proteomes" id="UP000192727">
    <property type="component" value="Chromosome"/>
</dbReference>